<dbReference type="RefSeq" id="WP_219505630.1">
    <property type="nucleotide sequence ID" value="NZ_JAHXDN010000005.1"/>
</dbReference>
<evidence type="ECO:0000313" key="4">
    <source>
        <dbReference type="Proteomes" id="UP001138661"/>
    </source>
</evidence>
<feature type="chain" id="PRO_5040894829" evidence="1">
    <location>
        <begin position="22"/>
        <end position="93"/>
    </location>
</feature>
<evidence type="ECO:0000256" key="1">
    <source>
        <dbReference type="SAM" id="SignalP"/>
    </source>
</evidence>
<feature type="signal peptide" evidence="1">
    <location>
        <begin position="1"/>
        <end position="21"/>
    </location>
</feature>
<proteinExistence type="predicted"/>
<gene>
    <name evidence="3" type="ORF">KX928_18415</name>
</gene>
<evidence type="ECO:0000259" key="2">
    <source>
        <dbReference type="Pfam" id="PF13670"/>
    </source>
</evidence>
<feature type="domain" description="PepSY" evidence="2">
    <location>
        <begin position="9"/>
        <end position="81"/>
    </location>
</feature>
<protein>
    <submittedName>
        <fullName evidence="3">PepSY domain-containing protein</fullName>
    </submittedName>
</protein>
<keyword evidence="4" id="KW-1185">Reference proteome</keyword>
<organism evidence="3 4">
    <name type="scientific">Roseobacter insulae</name>
    <dbReference type="NCBI Taxonomy" id="2859783"/>
    <lineage>
        <taxon>Bacteria</taxon>
        <taxon>Pseudomonadati</taxon>
        <taxon>Pseudomonadota</taxon>
        <taxon>Alphaproteobacteria</taxon>
        <taxon>Rhodobacterales</taxon>
        <taxon>Roseobacteraceae</taxon>
        <taxon>Roseobacter</taxon>
    </lineage>
</organism>
<evidence type="ECO:0000313" key="3">
    <source>
        <dbReference type="EMBL" id="MBW4709766.1"/>
    </source>
</evidence>
<sequence>MMKYGKVTLLAGLIVPGAVFAQIGVGDALGASEADVRAALKAQGYVITEVELEDGEIEVEATRDGKAYEIEVSAETGIVLEIELDDEDDSNDS</sequence>
<reference evidence="3" key="1">
    <citation type="submission" date="2021-07" db="EMBL/GenBank/DDBJ databases">
        <title>Roseobacter insulae sp. nov., isolated from a tidal flat.</title>
        <authorList>
            <person name="Park S."/>
            <person name="Yoon J.-H."/>
        </authorList>
    </citation>
    <scope>NUCLEOTIDE SEQUENCE</scope>
    <source>
        <strain evidence="3">YSTF-M11</strain>
    </source>
</reference>
<dbReference type="EMBL" id="JAHXDN010000005">
    <property type="protein sequence ID" value="MBW4709766.1"/>
    <property type="molecule type" value="Genomic_DNA"/>
</dbReference>
<keyword evidence="1" id="KW-0732">Signal</keyword>
<accession>A0A9X1FY82</accession>
<name>A0A9X1FY82_9RHOB</name>
<dbReference type="InterPro" id="IPR025711">
    <property type="entry name" value="PepSY"/>
</dbReference>
<dbReference type="Proteomes" id="UP001138661">
    <property type="component" value="Unassembled WGS sequence"/>
</dbReference>
<dbReference type="AlphaFoldDB" id="A0A9X1FY82"/>
<comment type="caution">
    <text evidence="3">The sequence shown here is derived from an EMBL/GenBank/DDBJ whole genome shotgun (WGS) entry which is preliminary data.</text>
</comment>
<dbReference type="Pfam" id="PF13670">
    <property type="entry name" value="PepSY_2"/>
    <property type="match status" value="1"/>
</dbReference>